<protein>
    <submittedName>
        <fullName evidence="5">Guanyl-specific ribonuclease Sa</fullName>
    </submittedName>
</protein>
<feature type="compositionally biased region" description="Low complexity" evidence="3">
    <location>
        <begin position="31"/>
        <end position="52"/>
    </location>
</feature>
<sequence>MTQRRRITIALIGLIVLVAAGWLVKDLSSAPSGKPASSATSTSSAASNQGSGSVPGASSGLPVKALSALPAEAGATWKLIQKGGPFPHPDNDGVVFRNNEKRLPQNKVGYYHEYTVETPGAKNRATRRLVTGSQQEVFYTEDHYESFVVVDTAK</sequence>
<dbReference type="SUPFAM" id="SSF53933">
    <property type="entry name" value="Microbial ribonucleases"/>
    <property type="match status" value="1"/>
</dbReference>
<evidence type="ECO:0000256" key="4">
    <source>
        <dbReference type="SAM" id="Phobius"/>
    </source>
</evidence>
<dbReference type="Gene3D" id="3.10.450.30">
    <property type="entry name" value="Microbial ribonucleases"/>
    <property type="match status" value="1"/>
</dbReference>
<proteinExistence type="predicted"/>
<keyword evidence="2" id="KW-0378">Hydrolase</keyword>
<dbReference type="InterPro" id="IPR000026">
    <property type="entry name" value="N1-like"/>
</dbReference>
<keyword evidence="4" id="KW-0472">Membrane</keyword>
<organism evidence="5 6">
    <name type="scientific">Kutzneria viridogrisea</name>
    <dbReference type="NCBI Taxonomy" id="47990"/>
    <lineage>
        <taxon>Bacteria</taxon>
        <taxon>Bacillati</taxon>
        <taxon>Actinomycetota</taxon>
        <taxon>Actinomycetes</taxon>
        <taxon>Pseudonocardiales</taxon>
        <taxon>Pseudonocardiaceae</taxon>
        <taxon>Kutzneria</taxon>
    </lineage>
</organism>
<keyword evidence="1" id="KW-0540">Nuclease</keyword>
<reference evidence="5 6" key="1">
    <citation type="submission" date="2020-08" db="EMBL/GenBank/DDBJ databases">
        <title>Genomic Encyclopedia of Archaeal and Bacterial Type Strains, Phase II (KMG-II): from individual species to whole genera.</title>
        <authorList>
            <person name="Goeker M."/>
        </authorList>
    </citation>
    <scope>NUCLEOTIDE SEQUENCE [LARGE SCALE GENOMIC DNA]</scope>
    <source>
        <strain evidence="5 6">DSM 43850</strain>
    </source>
</reference>
<feature type="transmembrane region" description="Helical" evidence="4">
    <location>
        <begin position="7"/>
        <end position="24"/>
    </location>
</feature>
<evidence type="ECO:0000313" key="5">
    <source>
        <dbReference type="EMBL" id="MBA8927602.1"/>
    </source>
</evidence>
<feature type="region of interest" description="Disordered" evidence="3">
    <location>
        <begin position="31"/>
        <end position="58"/>
    </location>
</feature>
<keyword evidence="4" id="KW-0812">Transmembrane</keyword>
<dbReference type="Proteomes" id="UP000517916">
    <property type="component" value="Unassembled WGS sequence"/>
</dbReference>
<keyword evidence="4" id="KW-1133">Transmembrane helix</keyword>
<keyword evidence="6" id="KW-1185">Reference proteome</keyword>
<evidence type="ECO:0000256" key="3">
    <source>
        <dbReference type="SAM" id="MobiDB-lite"/>
    </source>
</evidence>
<dbReference type="EMBL" id="JACJID010000003">
    <property type="protein sequence ID" value="MBA8927602.1"/>
    <property type="molecule type" value="Genomic_DNA"/>
</dbReference>
<evidence type="ECO:0000256" key="1">
    <source>
        <dbReference type="ARBA" id="ARBA00022722"/>
    </source>
</evidence>
<dbReference type="RefSeq" id="WP_182838417.1">
    <property type="nucleotide sequence ID" value="NZ_BAAABQ010000056.1"/>
</dbReference>
<name>A0ABR6BL30_9PSEU</name>
<gene>
    <name evidence="5" type="ORF">BC739_004808</name>
</gene>
<dbReference type="Pfam" id="PF00545">
    <property type="entry name" value="Ribonuclease"/>
    <property type="match status" value="1"/>
</dbReference>
<evidence type="ECO:0000256" key="2">
    <source>
        <dbReference type="ARBA" id="ARBA00022801"/>
    </source>
</evidence>
<accession>A0ABR6BL30</accession>
<evidence type="ECO:0000313" key="6">
    <source>
        <dbReference type="Proteomes" id="UP000517916"/>
    </source>
</evidence>
<comment type="caution">
    <text evidence="5">The sequence shown here is derived from an EMBL/GenBank/DDBJ whole genome shotgun (WGS) entry which is preliminary data.</text>
</comment>
<dbReference type="InterPro" id="IPR016191">
    <property type="entry name" value="Ribonuclease/ribotoxin"/>
</dbReference>